<accession>A0A6J7EXL7</accession>
<sequence>MSAGATRVRRFVDVAATDEGANWAFRIALVIGAAVVLLASRNQWFIRDDWAMVITRNSVRDTLGWKQWLFAAQDGHWLTVTVLIYRAIQNVFGLGSYVPFLLPALLAHVASVILVRVLLRRVGVSAWTTTLVCTVLLVFGAGWENIVFAVQVSYNLSLLAFLAQVVLVDHDGPVDRRDVLAAGLAVVGVMSSGFAPIFIAGITMLLMLRKRWWALAIAVVPQGLVYAWWYIFWESGSASAVPPGKKSLIPEFVAQGLGSTFRSLVTLPGVAGIALLGAVGVTLWRGSGWRAQSLLLALWATAGAMLVGIGFERVGLGVASAGSSRYQYMTAMLVAPALAVGIDQLVRLSAAARWAGRLILVCAVVVNTGWLVNFGADFSARARAEQRTFELIAGSGLIDQADPNRVPEPYSPDVTVRWLPWLVEQGAIAPRVPANQAEITQVRVALGLQP</sequence>
<feature type="transmembrane region" description="Helical" evidence="1">
    <location>
        <begin position="358"/>
        <end position="376"/>
    </location>
</feature>
<feature type="transmembrane region" description="Helical" evidence="1">
    <location>
        <begin position="326"/>
        <end position="346"/>
    </location>
</feature>
<evidence type="ECO:0000313" key="2">
    <source>
        <dbReference type="EMBL" id="CAB4885720.1"/>
    </source>
</evidence>
<proteinExistence type="predicted"/>
<feature type="transmembrane region" description="Helical" evidence="1">
    <location>
        <begin position="100"/>
        <end position="119"/>
    </location>
</feature>
<keyword evidence="1" id="KW-1133">Transmembrane helix</keyword>
<organism evidence="2">
    <name type="scientific">freshwater metagenome</name>
    <dbReference type="NCBI Taxonomy" id="449393"/>
    <lineage>
        <taxon>unclassified sequences</taxon>
        <taxon>metagenomes</taxon>
        <taxon>ecological metagenomes</taxon>
    </lineage>
</organism>
<dbReference type="EMBL" id="CAFBLP010000062">
    <property type="protein sequence ID" value="CAB4885720.1"/>
    <property type="molecule type" value="Genomic_DNA"/>
</dbReference>
<reference evidence="2" key="1">
    <citation type="submission" date="2020-05" db="EMBL/GenBank/DDBJ databases">
        <authorList>
            <person name="Chiriac C."/>
            <person name="Salcher M."/>
            <person name="Ghai R."/>
            <person name="Kavagutti S V."/>
        </authorList>
    </citation>
    <scope>NUCLEOTIDE SEQUENCE</scope>
</reference>
<feature type="transmembrane region" description="Helical" evidence="1">
    <location>
        <begin position="179"/>
        <end position="200"/>
    </location>
</feature>
<protein>
    <submittedName>
        <fullName evidence="2">Unannotated protein</fullName>
    </submittedName>
</protein>
<evidence type="ECO:0000256" key="1">
    <source>
        <dbReference type="SAM" id="Phobius"/>
    </source>
</evidence>
<feature type="transmembrane region" description="Helical" evidence="1">
    <location>
        <begin position="212"/>
        <end position="232"/>
    </location>
</feature>
<feature type="transmembrane region" description="Helical" evidence="1">
    <location>
        <begin position="20"/>
        <end position="39"/>
    </location>
</feature>
<keyword evidence="1" id="KW-0812">Transmembrane</keyword>
<feature type="transmembrane region" description="Helical" evidence="1">
    <location>
        <begin position="296"/>
        <end position="314"/>
    </location>
</feature>
<name>A0A6J7EXL7_9ZZZZ</name>
<gene>
    <name evidence="2" type="ORF">UFOPK3376_02174</name>
</gene>
<keyword evidence="1" id="KW-0472">Membrane</keyword>
<feature type="transmembrane region" description="Helical" evidence="1">
    <location>
        <begin position="265"/>
        <end position="284"/>
    </location>
</feature>
<dbReference type="AlphaFoldDB" id="A0A6J7EXL7"/>